<gene>
    <name evidence="11" type="ORF">EV700_0769</name>
</gene>
<comment type="function">
    <text evidence="6 9">Catalyzes cyclization of the linear tetrapyrrole, hydroxymethylbilane, to the macrocyclic uroporphyrinogen III.</text>
</comment>
<comment type="caution">
    <text evidence="11">The sequence shown here is derived from an EMBL/GenBank/DDBJ whole genome shotgun (WGS) entry which is preliminary data.</text>
</comment>
<sequence>MTIPEAADRPLTGLSVVNTRPAGRATVLDAALRAVGATVHALPLLETEPLPLSPVQRQMVQDLDRYRVVFVVSPTAAALGLDSLRDYWPQWPVGQVWIAVGAATARELAGAGLSPLTPTIETSEGVLSLPPIQTLQPGDRVLVLRGEGGRNLVRDWLQAKAVQVDYLDLYRRRLPAAAAGQWRSLRQDRKPDAIVLTSGESLRHWLALGGDEARLLPAVVISERLGAEAMRLGVAVVLVAASTRPEDVIAALRAWREASARGID</sequence>
<evidence type="ECO:0000256" key="1">
    <source>
        <dbReference type="ARBA" id="ARBA00004772"/>
    </source>
</evidence>
<evidence type="ECO:0000256" key="2">
    <source>
        <dbReference type="ARBA" id="ARBA00008133"/>
    </source>
</evidence>
<evidence type="ECO:0000256" key="9">
    <source>
        <dbReference type="RuleBase" id="RU366031"/>
    </source>
</evidence>
<dbReference type="Proteomes" id="UP000292423">
    <property type="component" value="Unassembled WGS sequence"/>
</dbReference>
<evidence type="ECO:0000313" key="11">
    <source>
        <dbReference type="EMBL" id="RZU47802.1"/>
    </source>
</evidence>
<dbReference type="InterPro" id="IPR039793">
    <property type="entry name" value="UROS/Hem4"/>
</dbReference>
<keyword evidence="5 9" id="KW-0627">Porphyrin biosynthesis</keyword>
<keyword evidence="12" id="KW-1185">Reference proteome</keyword>
<evidence type="ECO:0000256" key="3">
    <source>
        <dbReference type="ARBA" id="ARBA00013109"/>
    </source>
</evidence>
<dbReference type="OrthoDB" id="9787650at2"/>
<evidence type="ECO:0000256" key="5">
    <source>
        <dbReference type="ARBA" id="ARBA00023244"/>
    </source>
</evidence>
<comment type="pathway">
    <text evidence="1 9">Porphyrin-containing compound metabolism; protoporphyrin-IX biosynthesis; coproporphyrinogen-III from 5-aminolevulinate: step 3/4.</text>
</comment>
<dbReference type="UniPathway" id="UPA00251">
    <property type="reaction ID" value="UER00320"/>
</dbReference>
<feature type="domain" description="Tetrapyrrole biosynthesis uroporphyrinogen III synthase" evidence="10">
    <location>
        <begin position="28"/>
        <end position="249"/>
    </location>
</feature>
<dbReference type="EC" id="4.2.1.75" evidence="3 9"/>
<dbReference type="RefSeq" id="WP_130411017.1">
    <property type="nucleotide sequence ID" value="NZ_SHKX01000010.1"/>
</dbReference>
<comment type="similarity">
    <text evidence="2 9">Belongs to the uroporphyrinogen-III synthase family.</text>
</comment>
<organism evidence="11 12">
    <name type="scientific">Fluviicoccus keumensis</name>
    <dbReference type="NCBI Taxonomy" id="1435465"/>
    <lineage>
        <taxon>Bacteria</taxon>
        <taxon>Pseudomonadati</taxon>
        <taxon>Pseudomonadota</taxon>
        <taxon>Gammaproteobacteria</taxon>
        <taxon>Moraxellales</taxon>
        <taxon>Moraxellaceae</taxon>
        <taxon>Fluviicoccus</taxon>
    </lineage>
</organism>
<name>A0A4Q7ZB21_9GAMM</name>
<dbReference type="PANTHER" id="PTHR38042">
    <property type="entry name" value="UROPORPHYRINOGEN-III SYNTHASE, CHLOROPLASTIC"/>
    <property type="match status" value="1"/>
</dbReference>
<dbReference type="SUPFAM" id="SSF69618">
    <property type="entry name" value="HemD-like"/>
    <property type="match status" value="1"/>
</dbReference>
<comment type="catalytic activity">
    <reaction evidence="8 9">
        <text>hydroxymethylbilane = uroporphyrinogen III + H2O</text>
        <dbReference type="Rhea" id="RHEA:18965"/>
        <dbReference type="ChEBI" id="CHEBI:15377"/>
        <dbReference type="ChEBI" id="CHEBI:57308"/>
        <dbReference type="ChEBI" id="CHEBI:57845"/>
        <dbReference type="EC" id="4.2.1.75"/>
    </reaction>
</comment>
<evidence type="ECO:0000256" key="8">
    <source>
        <dbReference type="ARBA" id="ARBA00048617"/>
    </source>
</evidence>
<dbReference type="AlphaFoldDB" id="A0A4Q7ZB21"/>
<dbReference type="GO" id="GO:0004852">
    <property type="term" value="F:uroporphyrinogen-III synthase activity"/>
    <property type="evidence" value="ECO:0007669"/>
    <property type="project" value="UniProtKB-UniRule"/>
</dbReference>
<evidence type="ECO:0000259" key="10">
    <source>
        <dbReference type="Pfam" id="PF02602"/>
    </source>
</evidence>
<dbReference type="InterPro" id="IPR003754">
    <property type="entry name" value="4pyrrol_synth_uPrphyn_synth"/>
</dbReference>
<dbReference type="Gene3D" id="3.40.50.10090">
    <property type="match status" value="2"/>
</dbReference>
<reference evidence="11 12" key="1">
    <citation type="submission" date="2019-02" db="EMBL/GenBank/DDBJ databases">
        <title>Genomic Encyclopedia of Type Strains, Phase IV (KMG-IV): sequencing the most valuable type-strain genomes for metagenomic binning, comparative biology and taxonomic classification.</title>
        <authorList>
            <person name="Goeker M."/>
        </authorList>
    </citation>
    <scope>NUCLEOTIDE SEQUENCE [LARGE SCALE GENOMIC DNA]</scope>
    <source>
        <strain evidence="11 12">DSM 105135</strain>
    </source>
</reference>
<evidence type="ECO:0000313" key="12">
    <source>
        <dbReference type="Proteomes" id="UP000292423"/>
    </source>
</evidence>
<dbReference type="Pfam" id="PF02602">
    <property type="entry name" value="HEM4"/>
    <property type="match status" value="1"/>
</dbReference>
<dbReference type="GO" id="GO:0006780">
    <property type="term" value="P:uroporphyrinogen III biosynthetic process"/>
    <property type="evidence" value="ECO:0007669"/>
    <property type="project" value="UniProtKB-UniRule"/>
</dbReference>
<evidence type="ECO:0000256" key="7">
    <source>
        <dbReference type="ARBA" id="ARBA00040167"/>
    </source>
</evidence>
<proteinExistence type="inferred from homology"/>
<evidence type="ECO:0000256" key="6">
    <source>
        <dbReference type="ARBA" id="ARBA00037589"/>
    </source>
</evidence>
<dbReference type="PANTHER" id="PTHR38042:SF1">
    <property type="entry name" value="UROPORPHYRINOGEN-III SYNTHASE, CHLOROPLASTIC"/>
    <property type="match status" value="1"/>
</dbReference>
<dbReference type="CDD" id="cd06578">
    <property type="entry name" value="HemD"/>
    <property type="match status" value="1"/>
</dbReference>
<dbReference type="EMBL" id="SHKX01000010">
    <property type="protein sequence ID" value="RZU47802.1"/>
    <property type="molecule type" value="Genomic_DNA"/>
</dbReference>
<protein>
    <recommendedName>
        <fullName evidence="7 9">Uroporphyrinogen-III synthase</fullName>
        <ecNumber evidence="3 9">4.2.1.75</ecNumber>
    </recommendedName>
</protein>
<keyword evidence="4 9" id="KW-0456">Lyase</keyword>
<accession>A0A4Q7ZB21</accession>
<dbReference type="InterPro" id="IPR036108">
    <property type="entry name" value="4pyrrol_syn_uPrphyn_synt_sf"/>
</dbReference>
<evidence type="ECO:0000256" key="4">
    <source>
        <dbReference type="ARBA" id="ARBA00023239"/>
    </source>
</evidence>
<dbReference type="GO" id="GO:0006782">
    <property type="term" value="P:protoporphyrinogen IX biosynthetic process"/>
    <property type="evidence" value="ECO:0007669"/>
    <property type="project" value="UniProtKB-UniRule"/>
</dbReference>